<name>A0AA49GQS5_9BACT</name>
<feature type="coiled-coil region" evidence="1">
    <location>
        <begin position="29"/>
        <end position="61"/>
    </location>
</feature>
<reference evidence="3" key="1">
    <citation type="journal article" date="2023" name="Comput. Struct. Biotechnol. J.">
        <title>Discovery of a novel marine Bacteroidetes with a rich repertoire of carbohydrate-active enzymes.</title>
        <authorList>
            <person name="Chen B."/>
            <person name="Liu G."/>
            <person name="Chen Q."/>
            <person name="Wang H."/>
            <person name="Liu L."/>
            <person name="Tang K."/>
        </authorList>
    </citation>
    <scope>NUCLEOTIDE SEQUENCE</scope>
    <source>
        <strain evidence="3">TK19036</strain>
    </source>
</reference>
<keyword evidence="1" id="KW-0175">Coiled coil</keyword>
<organism evidence="3">
    <name type="scientific">Roseihalotalea indica</name>
    <dbReference type="NCBI Taxonomy" id="2867963"/>
    <lineage>
        <taxon>Bacteria</taxon>
        <taxon>Pseudomonadati</taxon>
        <taxon>Bacteroidota</taxon>
        <taxon>Cytophagia</taxon>
        <taxon>Cytophagales</taxon>
        <taxon>Catalimonadaceae</taxon>
        <taxon>Roseihalotalea</taxon>
    </lineage>
</organism>
<dbReference type="AlphaFoldDB" id="A0AA49GQS5"/>
<proteinExistence type="predicted"/>
<feature type="region of interest" description="Disordered" evidence="2">
    <location>
        <begin position="97"/>
        <end position="125"/>
    </location>
</feature>
<sequence>MNAPKVATENQRKIAEFDKAIDWWQTSLEASLKNDKSELQQDAKRAILRKLKHERRKLREQEEGTSLVIVLKNMRDTAIETYDDFAGYVAENFNELFEGERNESPETPMPSEFDDRAVNPSPRTN</sequence>
<gene>
    <name evidence="3" type="ORF">K4G66_08760</name>
</gene>
<evidence type="ECO:0000256" key="2">
    <source>
        <dbReference type="SAM" id="MobiDB-lite"/>
    </source>
</evidence>
<evidence type="ECO:0000256" key="1">
    <source>
        <dbReference type="SAM" id="Coils"/>
    </source>
</evidence>
<dbReference type="EMBL" id="CP120682">
    <property type="protein sequence ID" value="WKN38792.1"/>
    <property type="molecule type" value="Genomic_DNA"/>
</dbReference>
<evidence type="ECO:0000313" key="3">
    <source>
        <dbReference type="EMBL" id="WKN38792.1"/>
    </source>
</evidence>
<reference evidence="3" key="2">
    <citation type="journal article" date="2024" name="Antonie Van Leeuwenhoek">
        <title>Roseihalotalea indica gen. nov., sp. nov., a halophilic Bacteroidetes from mesopelagic Southwest Indian Ocean with higher carbohydrate metabolic potential.</title>
        <authorList>
            <person name="Chen B."/>
            <person name="Zhang M."/>
            <person name="Lin D."/>
            <person name="Ye J."/>
            <person name="Tang K."/>
        </authorList>
    </citation>
    <scope>NUCLEOTIDE SEQUENCE</scope>
    <source>
        <strain evidence="3">TK19036</strain>
    </source>
</reference>
<accession>A0AA49GQS5</accession>
<protein>
    <submittedName>
        <fullName evidence="3">Uncharacterized protein</fullName>
    </submittedName>
</protein>